<evidence type="ECO:0000313" key="2">
    <source>
        <dbReference type="EMBL" id="BBE20883.1"/>
    </source>
</evidence>
<dbReference type="Gene3D" id="2.160.20.120">
    <property type="match status" value="1"/>
</dbReference>
<dbReference type="Pfam" id="PF10988">
    <property type="entry name" value="DUF2807"/>
    <property type="match status" value="1"/>
</dbReference>
<protein>
    <recommendedName>
        <fullName evidence="1">Putative auto-transporter adhesin head GIN domain-containing protein</fullName>
    </recommendedName>
</protein>
<dbReference type="Proteomes" id="UP001193389">
    <property type="component" value="Chromosome"/>
</dbReference>
<proteinExistence type="predicted"/>
<keyword evidence="3" id="KW-1185">Reference proteome</keyword>
<dbReference type="AlphaFoldDB" id="A0A5K7SH71"/>
<accession>A0A5K7SH71</accession>
<reference evidence="2" key="1">
    <citation type="journal article" date="2020" name="Int. J. Syst. Evol. Microbiol.">
        <title>Aquipluma nitroreducens gen. nov. sp. nov., a novel facultatively anaerobic bacterium isolated from a freshwater lake.</title>
        <authorList>
            <person name="Watanabe M."/>
            <person name="Kojima H."/>
            <person name="Fukui M."/>
        </authorList>
    </citation>
    <scope>NUCLEOTIDE SEQUENCE</scope>
    <source>
        <strain evidence="2">MeG22</strain>
    </source>
</reference>
<dbReference type="EMBL" id="AP018694">
    <property type="protein sequence ID" value="BBE20883.1"/>
    <property type="molecule type" value="Genomic_DNA"/>
</dbReference>
<dbReference type="RefSeq" id="WP_318348973.1">
    <property type="nucleotide sequence ID" value="NZ_AP018694.1"/>
</dbReference>
<dbReference type="PANTHER" id="PTHR39200:SF1">
    <property type="entry name" value="AUTO-TRANSPORTER ADHESIN HEAD GIN DOMAIN-CONTAINING PROTEIN-RELATED"/>
    <property type="match status" value="1"/>
</dbReference>
<gene>
    <name evidence="2" type="ORF">AQPE_5078</name>
</gene>
<sequence>MYLLRLTSLVFALGMLVSKLIASPVMPVQQSWDDTNTRTYSIQPFTKIYLEGAFKVILEQGTQSGLRIKTDEDNFKYIDVQSDTQSLSLKIVKKHFNFDELILYITFADLEKLEIQGGISLETKGYVDLKDFYLHVEGGATVEMNMKANKVKVIGEGGVKFEFDGIADELDATISGAGYLDAIDLKTKDCDIRIEGVGAGSVYATESLNATISGFGKIRYKGEPKVYKKVEGVGVVSPD</sequence>
<organism evidence="2 3">
    <name type="scientific">Aquipluma nitroreducens</name>
    <dbReference type="NCBI Taxonomy" id="2010828"/>
    <lineage>
        <taxon>Bacteria</taxon>
        <taxon>Pseudomonadati</taxon>
        <taxon>Bacteroidota</taxon>
        <taxon>Bacteroidia</taxon>
        <taxon>Marinilabiliales</taxon>
        <taxon>Prolixibacteraceae</taxon>
        <taxon>Aquipluma</taxon>
    </lineage>
</organism>
<name>A0A5K7SH71_9BACT</name>
<dbReference type="PANTHER" id="PTHR39200">
    <property type="entry name" value="HYPOTHETICAL EXPORTED PROTEIN"/>
    <property type="match status" value="1"/>
</dbReference>
<dbReference type="InterPro" id="IPR021255">
    <property type="entry name" value="DUF2807"/>
</dbReference>
<evidence type="ECO:0000313" key="3">
    <source>
        <dbReference type="Proteomes" id="UP001193389"/>
    </source>
</evidence>
<evidence type="ECO:0000259" key="1">
    <source>
        <dbReference type="Pfam" id="PF10988"/>
    </source>
</evidence>
<dbReference type="KEGG" id="anf:AQPE_5078"/>
<feature type="domain" description="Putative auto-transporter adhesin head GIN" evidence="1">
    <location>
        <begin position="44"/>
        <end position="224"/>
    </location>
</feature>